<dbReference type="EMBL" id="NFZS01000001">
    <property type="protein sequence ID" value="RAO76558.1"/>
    <property type="molecule type" value="Genomic_DNA"/>
</dbReference>
<evidence type="ECO:0008006" key="4">
    <source>
        <dbReference type="Google" id="ProtNLM"/>
    </source>
</evidence>
<evidence type="ECO:0000256" key="1">
    <source>
        <dbReference type="SAM" id="SignalP"/>
    </source>
</evidence>
<proteinExistence type="predicted"/>
<accession>A0A328P2Z5</accession>
<protein>
    <recommendedName>
        <fullName evidence="4">Alpha/beta hydrolase</fullName>
    </recommendedName>
</protein>
<dbReference type="SUPFAM" id="SSF53474">
    <property type="entry name" value="alpha/beta-Hydrolases"/>
    <property type="match status" value="1"/>
</dbReference>
<dbReference type="OrthoDB" id="5291933at2"/>
<keyword evidence="3" id="KW-1185">Reference proteome</keyword>
<feature type="signal peptide" evidence="1">
    <location>
        <begin position="1"/>
        <end position="20"/>
    </location>
</feature>
<evidence type="ECO:0000313" key="2">
    <source>
        <dbReference type="EMBL" id="RAO76558.1"/>
    </source>
</evidence>
<dbReference type="InterPro" id="IPR029058">
    <property type="entry name" value="AB_hydrolase_fold"/>
</dbReference>
<dbReference type="AlphaFoldDB" id="A0A328P2Z5"/>
<dbReference type="RefSeq" id="WP_111980632.1">
    <property type="nucleotide sequence ID" value="NZ_NFZS01000001.1"/>
</dbReference>
<dbReference type="Proteomes" id="UP000248926">
    <property type="component" value="Unassembled WGS sequence"/>
</dbReference>
<organism evidence="2 3">
    <name type="scientific">Dyella jiangningensis</name>
    <dbReference type="NCBI Taxonomy" id="1379159"/>
    <lineage>
        <taxon>Bacteria</taxon>
        <taxon>Pseudomonadati</taxon>
        <taxon>Pseudomonadota</taxon>
        <taxon>Gammaproteobacteria</taxon>
        <taxon>Lysobacterales</taxon>
        <taxon>Rhodanobacteraceae</taxon>
        <taxon>Dyella</taxon>
    </lineage>
</organism>
<reference evidence="2 3" key="1">
    <citation type="journal article" date="2018" name="Genet. Mol. Biol.">
        <title>The genome sequence of Dyella jiangningensis FCAV SCS01 from a lignocellulose-decomposing microbial consortium metagenome reveals potential for biotechnological applications.</title>
        <authorList>
            <person name="Desiderato J.G."/>
            <person name="Alvarenga D.O."/>
            <person name="Constancio M.T.L."/>
            <person name="Alves L.M.C."/>
            <person name="Varani A.M."/>
        </authorList>
    </citation>
    <scope>NUCLEOTIDE SEQUENCE [LARGE SCALE GENOMIC DNA]</scope>
    <source>
        <strain evidence="2 3">FCAV SCS01</strain>
    </source>
</reference>
<feature type="chain" id="PRO_5016279471" description="Alpha/beta hydrolase" evidence="1">
    <location>
        <begin position="21"/>
        <end position="348"/>
    </location>
</feature>
<dbReference type="PROSITE" id="PS51257">
    <property type="entry name" value="PROKAR_LIPOPROTEIN"/>
    <property type="match status" value="1"/>
</dbReference>
<keyword evidence="1" id="KW-0732">Signal</keyword>
<comment type="caution">
    <text evidence="2">The sequence shown here is derived from an EMBL/GenBank/DDBJ whole genome shotgun (WGS) entry which is preliminary data.</text>
</comment>
<name>A0A328P2Z5_9GAMM</name>
<sequence length="348" mass="38142">MTCRALLASLFGLASCVAVAGDATGDVTGLHRDMVFDQYPDVATSSQLIRRLVSPLNAQRIRQQAHATGIAIREQPIDLSKERFTVYVPAHAPPEGYALMVFVPPWDEARIPLTWIPVLERRGIVLVTAAASGNDEDVLDRREPLALLGAANAMSRYHIDPRRVFVGGFSGGSRVALRLALGYADLFHGVLLDAGSDVLGQQIPLPPRELLEQFQASTRVVYLTGATDTSRQQADRQSRQSLKQWCITDIDARTIPWTGHEIADPSALDRALESLERHAPDDAASLATCRARIDKDLNEQLDAVEASLARDERDRARSRLQDIDLRFGGMAAPRIVELASRLDAATPK</sequence>
<evidence type="ECO:0000313" key="3">
    <source>
        <dbReference type="Proteomes" id="UP000248926"/>
    </source>
</evidence>
<gene>
    <name evidence="2" type="ORF">CA260_01105</name>
</gene>
<dbReference type="Gene3D" id="3.40.50.1820">
    <property type="entry name" value="alpha/beta hydrolase"/>
    <property type="match status" value="1"/>
</dbReference>